<accession>A0A4U9DAQ5</accession>
<proteinExistence type="predicted"/>
<dbReference type="InterPro" id="IPR008773">
    <property type="entry name" value="PhnI"/>
</dbReference>
<organism evidence="1 2">
    <name type="scientific">Raoultella terrigena</name>
    <name type="common">Klebsiella terrigena</name>
    <dbReference type="NCBI Taxonomy" id="577"/>
    <lineage>
        <taxon>Bacteria</taxon>
        <taxon>Pseudomonadati</taxon>
        <taxon>Pseudomonadota</taxon>
        <taxon>Gammaproteobacteria</taxon>
        <taxon>Enterobacterales</taxon>
        <taxon>Enterobacteriaceae</taxon>
        <taxon>Klebsiella/Raoultella group</taxon>
        <taxon>Raoultella</taxon>
    </lineage>
</organism>
<gene>
    <name evidence="1" type="ORF">NCTC9185_05338</name>
</gene>
<evidence type="ECO:0000313" key="1">
    <source>
        <dbReference type="EMBL" id="VTN13308.1"/>
    </source>
</evidence>
<dbReference type="AlphaFoldDB" id="A0A4U9DAQ5"/>
<reference evidence="1 2" key="1">
    <citation type="submission" date="2019-04" db="EMBL/GenBank/DDBJ databases">
        <authorList>
            <consortium name="Pathogen Informatics"/>
        </authorList>
    </citation>
    <scope>NUCLEOTIDE SEQUENCE [LARGE SCALE GENOMIC DNA]</scope>
    <source>
        <strain evidence="1 2">NCTC9185</strain>
    </source>
</reference>
<sequence length="47" mass="5243">MYVAVKGGEKAIVAAHALQEHKRRGDGRLPEISVEQITQQLTWRLTG</sequence>
<name>A0A4U9DAQ5_RAOTE</name>
<dbReference type="Pfam" id="PF05861">
    <property type="entry name" value="PhnI"/>
    <property type="match status" value="1"/>
</dbReference>
<dbReference type="GO" id="GO:0019634">
    <property type="term" value="P:organic phosphonate metabolic process"/>
    <property type="evidence" value="ECO:0007669"/>
    <property type="project" value="InterPro"/>
</dbReference>
<dbReference type="Proteomes" id="UP000339249">
    <property type="component" value="Unassembled WGS sequence"/>
</dbReference>
<protein>
    <submittedName>
        <fullName evidence="1">Bacterial phosphonate metabolism protein (PhnI)</fullName>
    </submittedName>
</protein>
<dbReference type="EMBL" id="CABDVU010000001">
    <property type="protein sequence ID" value="VTN13308.1"/>
    <property type="molecule type" value="Genomic_DNA"/>
</dbReference>
<evidence type="ECO:0000313" key="2">
    <source>
        <dbReference type="Proteomes" id="UP000339249"/>
    </source>
</evidence>